<evidence type="ECO:0000313" key="1">
    <source>
        <dbReference type="EMBL" id="RRR43151.1"/>
    </source>
</evidence>
<evidence type="ECO:0000313" key="2">
    <source>
        <dbReference type="Proteomes" id="UP000268891"/>
    </source>
</evidence>
<comment type="caution">
    <text evidence="1">The sequence shown here is derived from an EMBL/GenBank/DDBJ whole genome shotgun (WGS) entry which is preliminary data.</text>
</comment>
<keyword evidence="2" id="KW-1185">Reference proteome</keyword>
<accession>A0ACD2EKP2</accession>
<gene>
    <name evidence="1" type="ORF">EHH44_14790</name>
</gene>
<organism evidence="1 2">
    <name type="scientific">Mycolicibacter terrae</name>
    <dbReference type="NCBI Taxonomy" id="1788"/>
    <lineage>
        <taxon>Bacteria</taxon>
        <taxon>Bacillati</taxon>
        <taxon>Actinomycetota</taxon>
        <taxon>Actinomycetes</taxon>
        <taxon>Mycobacteriales</taxon>
        <taxon>Mycobacteriaceae</taxon>
        <taxon>Mycolicibacter</taxon>
    </lineage>
</organism>
<proteinExistence type="predicted"/>
<sequence>PGAYAPNGLPADPHPALYPGAPIPPGVPAAAPPAPAASSLPELLLPTEAGLTSPGGTP</sequence>
<reference evidence="1" key="1">
    <citation type="submission" date="2018-11" db="EMBL/GenBank/DDBJ databases">
        <authorList>
            <person name="Sattar A."/>
            <person name="Zunita Z."/>
            <person name="Jalila A."/>
            <person name="Saleha A.A."/>
        </authorList>
    </citation>
    <scope>NUCLEOTIDE SEQUENCE</scope>
    <source>
        <strain evidence="1">F12-74</strain>
    </source>
</reference>
<dbReference type="Proteomes" id="UP000268891">
    <property type="component" value="Unassembled WGS sequence"/>
</dbReference>
<protein>
    <submittedName>
        <fullName evidence="1">Mammalian cell entry protein</fullName>
    </submittedName>
</protein>
<dbReference type="EMBL" id="RRZR01000034">
    <property type="protein sequence ID" value="RRR43151.1"/>
    <property type="molecule type" value="Genomic_DNA"/>
</dbReference>
<name>A0ACD2EKP2_9MYCO</name>
<feature type="non-terminal residue" evidence="1">
    <location>
        <position position="1"/>
    </location>
</feature>